<feature type="transmembrane region" description="Helical" evidence="10">
    <location>
        <begin position="62"/>
        <end position="84"/>
    </location>
</feature>
<organism evidence="11 12">
    <name type="scientific">candidate division GN15 bacterium</name>
    <dbReference type="NCBI Taxonomy" id="2072418"/>
    <lineage>
        <taxon>Bacteria</taxon>
        <taxon>candidate division GN15</taxon>
    </lineage>
</organism>
<dbReference type="FunFam" id="1.10.287.3510:FF:000001">
    <property type="entry name" value="NADH-quinone oxidoreductase subunit K"/>
    <property type="match status" value="1"/>
</dbReference>
<dbReference type="InterPro" id="IPR037233">
    <property type="entry name" value="CcmK-like_sf"/>
</dbReference>
<evidence type="ECO:0000313" key="12">
    <source>
        <dbReference type="Proteomes" id="UP000250918"/>
    </source>
</evidence>
<name>A0A855XA17_9BACT</name>
<keyword evidence="7 10" id="KW-1133">Transmembrane helix</keyword>
<keyword evidence="4 10" id="KW-0812">Transmembrane</keyword>
<dbReference type="GO" id="GO:0030964">
    <property type="term" value="C:NADH dehydrogenase complex"/>
    <property type="evidence" value="ECO:0007669"/>
    <property type="project" value="TreeGrafter"/>
</dbReference>
<dbReference type="AlphaFoldDB" id="A0A855XA17"/>
<keyword evidence="9 10" id="KW-0472">Membrane</keyword>
<evidence type="ECO:0000256" key="6">
    <source>
        <dbReference type="ARBA" id="ARBA00022967"/>
    </source>
</evidence>
<dbReference type="EC" id="7.1.1.-" evidence="10"/>
<evidence type="ECO:0000256" key="9">
    <source>
        <dbReference type="ARBA" id="ARBA00023136"/>
    </source>
</evidence>
<comment type="subunit">
    <text evidence="10">NDH-1 is composed of 14 different subunits. Subunits NuoA, H, J, K, L, M, N constitute the membrane sector of the complex.</text>
</comment>
<dbReference type="Proteomes" id="UP000250918">
    <property type="component" value="Unassembled WGS sequence"/>
</dbReference>
<comment type="function">
    <text evidence="10">NDH-1 shuttles electrons from NADH, via FMN and iron-sulfur (Fe-S) centers, to quinones in the respiratory chain. The immediate electron acceptor for the enzyme in this species is believed to be ubiquinone. Couples the redox reaction to proton translocation (for every two electrons transferred, four hydrogen ions are translocated across the cytoplasmic membrane), and thus conserves the redox energy in a proton gradient.</text>
</comment>
<comment type="catalytic activity">
    <reaction evidence="10">
        <text>a quinone + NADH + 5 H(+)(in) = a quinol + NAD(+) + 4 H(+)(out)</text>
        <dbReference type="Rhea" id="RHEA:57888"/>
        <dbReference type="ChEBI" id="CHEBI:15378"/>
        <dbReference type="ChEBI" id="CHEBI:24646"/>
        <dbReference type="ChEBI" id="CHEBI:57540"/>
        <dbReference type="ChEBI" id="CHEBI:57945"/>
        <dbReference type="ChEBI" id="CHEBI:132124"/>
    </reaction>
</comment>
<feature type="transmembrane region" description="Helical" evidence="10">
    <location>
        <begin position="30"/>
        <end position="50"/>
    </location>
</feature>
<dbReference type="GO" id="GO:0005886">
    <property type="term" value="C:plasma membrane"/>
    <property type="evidence" value="ECO:0007669"/>
    <property type="project" value="UniProtKB-SubCell"/>
</dbReference>
<keyword evidence="10" id="KW-0830">Ubiquinone</keyword>
<dbReference type="InterPro" id="IPR001133">
    <property type="entry name" value="NADH_UbQ_OxRdtase_chain4L/K"/>
</dbReference>
<proteinExistence type="inferred from homology"/>
<evidence type="ECO:0000256" key="3">
    <source>
        <dbReference type="ARBA" id="ARBA00022448"/>
    </source>
</evidence>
<dbReference type="GO" id="GO:0048038">
    <property type="term" value="F:quinone binding"/>
    <property type="evidence" value="ECO:0007669"/>
    <property type="project" value="UniProtKB-KW"/>
</dbReference>
<protein>
    <recommendedName>
        <fullName evidence="10">NADH-quinone oxidoreductase subunit K</fullName>
        <ecNumber evidence="10">7.1.1.-</ecNumber>
    </recommendedName>
    <alternativeName>
        <fullName evidence="10">NADH dehydrogenase I subunit K</fullName>
    </alternativeName>
    <alternativeName>
        <fullName evidence="10">NDH-1 subunit K</fullName>
    </alternativeName>
</protein>
<keyword evidence="3 10" id="KW-0813">Transport</keyword>
<dbReference type="EMBL" id="PQAP01000023">
    <property type="protein sequence ID" value="PWB74740.1"/>
    <property type="molecule type" value="Genomic_DNA"/>
</dbReference>
<dbReference type="GO" id="GO:0050136">
    <property type="term" value="F:NADH dehydrogenase (quinone) (non-electrogenic) activity"/>
    <property type="evidence" value="ECO:0007669"/>
    <property type="project" value="UniProtKB-UniRule"/>
</dbReference>
<sequence length="101" mass="11025">MSVPISAYLTLAAVLFGLGTVGVLITRNIIVLFMCIELMLNAANMALIAFSRALNVMDGHVMVFLVMTVAAAEAAVGLGMIITIHRNRETINIDRFDLMKW</sequence>
<feature type="transmembrane region" description="Helical" evidence="10">
    <location>
        <begin position="6"/>
        <end position="25"/>
    </location>
</feature>
<comment type="caution">
    <text evidence="11">The sequence shown here is derived from an EMBL/GenBank/DDBJ whole genome shotgun (WGS) entry which is preliminary data.</text>
</comment>
<dbReference type="PANTHER" id="PTHR11434:SF21">
    <property type="entry name" value="NADH DEHYDROGENASE SUBUNIT 4L-RELATED"/>
    <property type="match status" value="1"/>
</dbReference>
<keyword evidence="6 10" id="KW-1278">Translocase</keyword>
<dbReference type="PANTHER" id="PTHR11434">
    <property type="entry name" value="NADH-UBIQUINONE OXIDOREDUCTASE SUBUNIT ND4L"/>
    <property type="match status" value="1"/>
</dbReference>
<dbReference type="SUPFAM" id="SSF143414">
    <property type="entry name" value="CcmK-like"/>
    <property type="match status" value="1"/>
</dbReference>
<dbReference type="HAMAP" id="MF_01456">
    <property type="entry name" value="NDH1_NuoK"/>
    <property type="match status" value="1"/>
</dbReference>
<keyword evidence="10" id="KW-1003">Cell membrane</keyword>
<dbReference type="NCBIfam" id="NF004323">
    <property type="entry name" value="PRK05715.1-5"/>
    <property type="match status" value="1"/>
</dbReference>
<reference evidence="11 12" key="1">
    <citation type="journal article" date="2018" name="ISME J.">
        <title>A methanotrophic archaeon couples anaerobic oxidation of methane to Fe(III) reduction.</title>
        <authorList>
            <person name="Cai C."/>
            <person name="Leu A.O."/>
            <person name="Xie G.J."/>
            <person name="Guo J."/>
            <person name="Feng Y."/>
            <person name="Zhao J.X."/>
            <person name="Tyson G.W."/>
            <person name="Yuan Z."/>
            <person name="Hu S."/>
        </authorList>
    </citation>
    <scope>NUCLEOTIDE SEQUENCE [LARGE SCALE GENOMIC DNA]</scope>
    <source>
        <strain evidence="11">FeB_12</strain>
    </source>
</reference>
<dbReference type="NCBIfam" id="NF004321">
    <property type="entry name" value="PRK05715.1-3"/>
    <property type="match status" value="1"/>
</dbReference>
<keyword evidence="8 10" id="KW-0520">NAD</keyword>
<comment type="similarity">
    <text evidence="2 10">Belongs to the complex I subunit 4L family.</text>
</comment>
<evidence type="ECO:0000313" key="11">
    <source>
        <dbReference type="EMBL" id="PWB74740.1"/>
    </source>
</evidence>
<keyword evidence="5 10" id="KW-0874">Quinone</keyword>
<evidence type="ECO:0000256" key="4">
    <source>
        <dbReference type="ARBA" id="ARBA00022692"/>
    </source>
</evidence>
<gene>
    <name evidence="10" type="primary">nuoK</name>
    <name evidence="11" type="ORF">C3F09_03365</name>
</gene>
<evidence type="ECO:0000256" key="7">
    <source>
        <dbReference type="ARBA" id="ARBA00022989"/>
    </source>
</evidence>
<evidence type="ECO:0000256" key="5">
    <source>
        <dbReference type="ARBA" id="ARBA00022719"/>
    </source>
</evidence>
<accession>A0A855XA17</accession>
<dbReference type="GO" id="GO:0042773">
    <property type="term" value="P:ATP synthesis coupled electron transport"/>
    <property type="evidence" value="ECO:0007669"/>
    <property type="project" value="InterPro"/>
</dbReference>
<dbReference type="InterPro" id="IPR039428">
    <property type="entry name" value="NUOK/Mnh_C1-like"/>
</dbReference>
<comment type="subcellular location">
    <subcellularLocation>
        <location evidence="10">Cell membrane</location>
        <topology evidence="10">Multi-pass membrane protein</topology>
    </subcellularLocation>
    <subcellularLocation>
        <location evidence="1">Membrane</location>
        <topology evidence="1">Multi-pass membrane protein</topology>
    </subcellularLocation>
</comment>
<dbReference type="Gene3D" id="1.10.287.3510">
    <property type="match status" value="1"/>
</dbReference>
<evidence type="ECO:0000256" key="2">
    <source>
        <dbReference type="ARBA" id="ARBA00010519"/>
    </source>
</evidence>
<evidence type="ECO:0000256" key="1">
    <source>
        <dbReference type="ARBA" id="ARBA00004141"/>
    </source>
</evidence>
<evidence type="ECO:0000256" key="10">
    <source>
        <dbReference type="HAMAP-Rule" id="MF_01456"/>
    </source>
</evidence>
<dbReference type="Pfam" id="PF00420">
    <property type="entry name" value="Oxidored_q2"/>
    <property type="match status" value="1"/>
</dbReference>
<dbReference type="NCBIfam" id="NF004320">
    <property type="entry name" value="PRK05715.1-2"/>
    <property type="match status" value="1"/>
</dbReference>
<evidence type="ECO:0000256" key="8">
    <source>
        <dbReference type="ARBA" id="ARBA00023027"/>
    </source>
</evidence>